<gene>
    <name evidence="2" type="ORF">C8J55DRAFT_497155</name>
</gene>
<proteinExistence type="predicted"/>
<accession>A0A9W9AZW7</accession>
<evidence type="ECO:0000256" key="1">
    <source>
        <dbReference type="SAM" id="MobiDB-lite"/>
    </source>
</evidence>
<feature type="region of interest" description="Disordered" evidence="1">
    <location>
        <begin position="529"/>
        <end position="559"/>
    </location>
</feature>
<feature type="compositionally biased region" description="Polar residues" evidence="1">
    <location>
        <begin position="63"/>
        <end position="78"/>
    </location>
</feature>
<evidence type="ECO:0000313" key="2">
    <source>
        <dbReference type="EMBL" id="KAJ4494632.1"/>
    </source>
</evidence>
<evidence type="ECO:0000313" key="3">
    <source>
        <dbReference type="Proteomes" id="UP001150238"/>
    </source>
</evidence>
<feature type="region of interest" description="Disordered" evidence="1">
    <location>
        <begin position="318"/>
        <end position="337"/>
    </location>
</feature>
<feature type="region of interest" description="Disordered" evidence="1">
    <location>
        <begin position="1"/>
        <end position="79"/>
    </location>
</feature>
<feature type="compositionally biased region" description="Basic and acidic residues" evidence="1">
    <location>
        <begin position="21"/>
        <end position="35"/>
    </location>
</feature>
<organism evidence="2 3">
    <name type="scientific">Lentinula lateritia</name>
    <dbReference type="NCBI Taxonomy" id="40482"/>
    <lineage>
        <taxon>Eukaryota</taxon>
        <taxon>Fungi</taxon>
        <taxon>Dikarya</taxon>
        <taxon>Basidiomycota</taxon>
        <taxon>Agaricomycotina</taxon>
        <taxon>Agaricomycetes</taxon>
        <taxon>Agaricomycetidae</taxon>
        <taxon>Agaricales</taxon>
        <taxon>Marasmiineae</taxon>
        <taxon>Omphalotaceae</taxon>
        <taxon>Lentinula</taxon>
    </lineage>
</organism>
<reference evidence="2" key="1">
    <citation type="submission" date="2022-08" db="EMBL/GenBank/DDBJ databases">
        <authorList>
            <consortium name="DOE Joint Genome Institute"/>
            <person name="Min B."/>
            <person name="Riley R."/>
            <person name="Sierra-Patev S."/>
            <person name="Naranjo-Ortiz M."/>
            <person name="Looney B."/>
            <person name="Konkel Z."/>
            <person name="Slot J.C."/>
            <person name="Sakamoto Y."/>
            <person name="Steenwyk J.L."/>
            <person name="Rokas A."/>
            <person name="Carro J."/>
            <person name="Camarero S."/>
            <person name="Ferreira P."/>
            <person name="Molpeceres G."/>
            <person name="Ruiz-Duenas F.J."/>
            <person name="Serrano A."/>
            <person name="Henrissat B."/>
            <person name="Drula E."/>
            <person name="Hughes K.W."/>
            <person name="Mata J.L."/>
            <person name="Ishikawa N.K."/>
            <person name="Vargas-Isla R."/>
            <person name="Ushijima S."/>
            <person name="Smith C.A."/>
            <person name="Ahrendt S."/>
            <person name="Andreopoulos W."/>
            <person name="He G."/>
            <person name="Labutti K."/>
            <person name="Lipzen A."/>
            <person name="Ng V."/>
            <person name="Sandor L."/>
            <person name="Barry K."/>
            <person name="Martinez A.T."/>
            <person name="Xiao Y."/>
            <person name="Gibbons J.G."/>
            <person name="Terashima K."/>
            <person name="Hibbett D.S."/>
            <person name="Grigoriev I.V."/>
        </authorList>
    </citation>
    <scope>NUCLEOTIDE SEQUENCE</scope>
    <source>
        <strain evidence="2">Sp2 HRB7682 ss15</strain>
    </source>
</reference>
<dbReference type="AlphaFoldDB" id="A0A9W9AZW7"/>
<reference evidence="2" key="2">
    <citation type="journal article" date="2023" name="Proc. Natl. Acad. Sci. U.S.A.">
        <title>A global phylogenomic analysis of the shiitake genus Lentinula.</title>
        <authorList>
            <person name="Sierra-Patev S."/>
            <person name="Min B."/>
            <person name="Naranjo-Ortiz M."/>
            <person name="Looney B."/>
            <person name="Konkel Z."/>
            <person name="Slot J.C."/>
            <person name="Sakamoto Y."/>
            <person name="Steenwyk J.L."/>
            <person name="Rokas A."/>
            <person name="Carro J."/>
            <person name="Camarero S."/>
            <person name="Ferreira P."/>
            <person name="Molpeceres G."/>
            <person name="Ruiz-Duenas F.J."/>
            <person name="Serrano A."/>
            <person name="Henrissat B."/>
            <person name="Drula E."/>
            <person name="Hughes K.W."/>
            <person name="Mata J.L."/>
            <person name="Ishikawa N.K."/>
            <person name="Vargas-Isla R."/>
            <person name="Ushijima S."/>
            <person name="Smith C.A."/>
            <person name="Donoghue J."/>
            <person name="Ahrendt S."/>
            <person name="Andreopoulos W."/>
            <person name="He G."/>
            <person name="LaButti K."/>
            <person name="Lipzen A."/>
            <person name="Ng V."/>
            <person name="Riley R."/>
            <person name="Sandor L."/>
            <person name="Barry K."/>
            <person name="Martinez A.T."/>
            <person name="Xiao Y."/>
            <person name="Gibbons J.G."/>
            <person name="Terashima K."/>
            <person name="Grigoriev I.V."/>
            <person name="Hibbett D."/>
        </authorList>
    </citation>
    <scope>NUCLEOTIDE SEQUENCE</scope>
    <source>
        <strain evidence="2">Sp2 HRB7682 ss15</strain>
    </source>
</reference>
<feature type="region of interest" description="Disordered" evidence="1">
    <location>
        <begin position="418"/>
        <end position="457"/>
    </location>
</feature>
<feature type="compositionally biased region" description="Basic and acidic residues" evidence="1">
    <location>
        <begin position="48"/>
        <end position="62"/>
    </location>
</feature>
<feature type="region of interest" description="Disordered" evidence="1">
    <location>
        <begin position="370"/>
        <end position="396"/>
    </location>
</feature>
<protein>
    <submittedName>
        <fullName evidence="2">Uncharacterized protein</fullName>
    </submittedName>
</protein>
<dbReference type="Proteomes" id="UP001150238">
    <property type="component" value="Unassembled WGS sequence"/>
</dbReference>
<sequence length="773" mass="84686">MPQRIADAAHIVPYLTHRISRHEQPTPEKGKENNGRIRQTKPKKGKPAKQEKSPTRGRETNRNHSSSIVPRSRTSPSCNRIGEIRHHEHSHPRAQSRFQGIRYADEIPDYPPPTFQEAMSSPPVSVCPSTATLGLYNVPSPVRVTQTYGSSGNPEVVRSYVNSDSDSDESLEVIDIHRDTSQRGGAYHEDEDVVGDHGRHFLDDHDPPTPITSTQSKRRHMSLSPLRLFAHKPIALQERALSAQPASPYSFHRNVSLFRSTTSLKTVSTGSFFRLPLSATSSTSLVKADRRAISKGKERSAEPLETWEVLDPPTSLMSAVESLTNPPSPDSGTPSPVQTHIFTFDCHASSSNTCAESNGQGMYCKGPSLDSADRLPSIPTNYRDDSETIPRRPYSQNVLSRQYPSSFVPSNLHDCSNALASPLPGPGILQNPGTSPPSPTPASKKMTSSLPQTSQSCGARRLNFNSDLANPLQLALETPLPPTPIDIVMGEESTNTRFQMVGPHIHTHFQFAPTANEVLLSSYTEPVAGETTNVPPRSRVHVAPNDRTSGSNKVMSDMPQAAGYNSVSKTQRPIPSPLQVPFPSVISPDPTSMSDIYTQTPTRRHYPGRPLPKTPQPVVSEVTRNMVDSLYAPNPENASKTDTCLGPTFPHGLLIDFDESTPVHSTLSSEMNSPTSTVRLSTYNRSRSTDGDNGRLADKLARINSKSSETLKALNPKITGADSAELKVSPLVQGKRKNMGEFSYDQQLDRYIDNAATANLSMLNLADFFSYEQ</sequence>
<name>A0A9W9AZW7_9AGAR</name>
<feature type="compositionally biased region" description="Basic residues" evidence="1">
    <location>
        <begin position="38"/>
        <end position="47"/>
    </location>
</feature>
<dbReference type="EMBL" id="JANVFS010000002">
    <property type="protein sequence ID" value="KAJ4494632.1"/>
    <property type="molecule type" value="Genomic_DNA"/>
</dbReference>
<feature type="region of interest" description="Disordered" evidence="1">
    <location>
        <begin position="199"/>
        <end position="218"/>
    </location>
</feature>
<comment type="caution">
    <text evidence="2">The sequence shown here is derived from an EMBL/GenBank/DDBJ whole genome shotgun (WGS) entry which is preliminary data.</text>
</comment>